<keyword evidence="3" id="KW-0238">DNA-binding</keyword>
<dbReference type="PANTHER" id="PTHR43140">
    <property type="entry name" value="TYPE-1 RESTRICTION ENZYME ECOKI SPECIFICITY PROTEIN"/>
    <property type="match status" value="1"/>
</dbReference>
<dbReference type="InterPro" id="IPR044946">
    <property type="entry name" value="Restrct_endonuc_typeI_TRD_sf"/>
</dbReference>
<dbReference type="GO" id="GO:0003677">
    <property type="term" value="F:DNA binding"/>
    <property type="evidence" value="ECO:0007669"/>
    <property type="project" value="UniProtKB-KW"/>
</dbReference>
<dbReference type="Gene3D" id="3.90.220.20">
    <property type="entry name" value="DNA methylase specificity domains"/>
    <property type="match status" value="1"/>
</dbReference>
<name>A0A1V3KP12_9PAST</name>
<dbReference type="Proteomes" id="UP000189114">
    <property type="component" value="Unassembled WGS sequence"/>
</dbReference>
<dbReference type="InterPro" id="IPR000055">
    <property type="entry name" value="Restrct_endonuc_typeI_TRD"/>
</dbReference>
<protein>
    <recommendedName>
        <fullName evidence="4">Type I restriction modification DNA specificity domain-containing protein</fullName>
    </recommendedName>
</protein>
<feature type="domain" description="Type I restriction modification DNA specificity" evidence="4">
    <location>
        <begin position="19"/>
        <end position="186"/>
    </location>
</feature>
<dbReference type="EMBL" id="MLAE01000017">
    <property type="protein sequence ID" value="OOF78903.1"/>
    <property type="molecule type" value="Genomic_DNA"/>
</dbReference>
<accession>A0A1V3KP12</accession>
<reference evidence="6" key="1">
    <citation type="submission" date="2016-10" db="EMBL/GenBank/DDBJ databases">
        <title>Rodentibacter gen. nov. and new species.</title>
        <authorList>
            <person name="Christensen H."/>
        </authorList>
    </citation>
    <scope>NUCLEOTIDE SEQUENCE [LARGE SCALE GENOMIC DNA]</scope>
    <source>
        <strain evidence="6">Ppn152</strain>
    </source>
</reference>
<evidence type="ECO:0000313" key="6">
    <source>
        <dbReference type="Proteomes" id="UP000189114"/>
    </source>
</evidence>
<evidence type="ECO:0000256" key="1">
    <source>
        <dbReference type="ARBA" id="ARBA00010923"/>
    </source>
</evidence>
<proteinExistence type="inferred from homology"/>
<evidence type="ECO:0000256" key="3">
    <source>
        <dbReference type="ARBA" id="ARBA00023125"/>
    </source>
</evidence>
<dbReference type="GO" id="GO:0009307">
    <property type="term" value="P:DNA restriction-modification system"/>
    <property type="evidence" value="ECO:0007669"/>
    <property type="project" value="UniProtKB-KW"/>
</dbReference>
<dbReference type="AlphaFoldDB" id="A0A1V3KP12"/>
<keyword evidence="2" id="KW-0680">Restriction system</keyword>
<comment type="caution">
    <text evidence="5">The sequence shown here is derived from an EMBL/GenBank/DDBJ whole genome shotgun (WGS) entry which is preliminary data.</text>
</comment>
<gene>
    <name evidence="5" type="ORF">BKG96_04240</name>
</gene>
<evidence type="ECO:0000259" key="4">
    <source>
        <dbReference type="Pfam" id="PF01420"/>
    </source>
</evidence>
<dbReference type="InterPro" id="IPR051212">
    <property type="entry name" value="Type-I_RE_S_subunit"/>
</dbReference>
<dbReference type="Pfam" id="PF01420">
    <property type="entry name" value="Methylase_S"/>
    <property type="match status" value="1"/>
</dbReference>
<evidence type="ECO:0000313" key="5">
    <source>
        <dbReference type="EMBL" id="OOF78903.1"/>
    </source>
</evidence>
<dbReference type="CDD" id="cd17265">
    <property type="entry name" value="RMtype1_S_Eco4255III-TRD2-CR2_like"/>
    <property type="match status" value="1"/>
</dbReference>
<dbReference type="RefSeq" id="WP_077586491.1">
    <property type="nucleotide sequence ID" value="NZ_MLAE01000017.1"/>
</dbReference>
<dbReference type="SUPFAM" id="SSF116734">
    <property type="entry name" value="DNA methylase specificity domain"/>
    <property type="match status" value="1"/>
</dbReference>
<dbReference type="PANTHER" id="PTHR43140:SF1">
    <property type="entry name" value="TYPE I RESTRICTION ENZYME ECOKI SPECIFICITY SUBUNIT"/>
    <property type="match status" value="1"/>
</dbReference>
<organism evidence="5 6">
    <name type="scientific">Rodentibacter caecimuris</name>
    <dbReference type="NCBI Taxonomy" id="1796644"/>
    <lineage>
        <taxon>Bacteria</taxon>
        <taxon>Pseudomonadati</taxon>
        <taxon>Pseudomonadota</taxon>
        <taxon>Gammaproteobacteria</taxon>
        <taxon>Pasteurellales</taxon>
        <taxon>Pasteurellaceae</taxon>
        <taxon>Rodentibacter</taxon>
    </lineage>
</organism>
<evidence type="ECO:0000256" key="2">
    <source>
        <dbReference type="ARBA" id="ARBA00022747"/>
    </source>
</evidence>
<sequence>MKAFEQYKPSGVAWLGDVPEHWEVKRLKFLGEIVLGLTYSPDDISTDENDILVLRSSNVQNGKLAFNDNIFVNKDIPQKMITTEDDILICSRNGSRALIGKCALIEGQAIGQTFGAFMTVFRTPYKRFIYYFLNSDIFKSQLGNFLTSTINQLTTQVLGNLPICIPPLKEQITIATYLDERTAYIDRLIAKQQTLSEKLSEKRTALITEAVCG</sequence>
<comment type="similarity">
    <text evidence="1">Belongs to the type-I restriction system S methylase family.</text>
</comment>